<gene>
    <name evidence="2" type="ORF">D0Y53_01435</name>
</gene>
<evidence type="ECO:0000256" key="1">
    <source>
        <dbReference type="SAM" id="SignalP"/>
    </source>
</evidence>
<comment type="caution">
    <text evidence="2">The sequence shown here is derived from an EMBL/GenBank/DDBJ whole genome shotgun (WGS) entry which is preliminary data.</text>
</comment>
<accession>A0A372DSQ1</accession>
<reference evidence="2 3" key="1">
    <citation type="submission" date="2018-08" db="EMBL/GenBank/DDBJ databases">
        <title>Lysobacter weifangensis sp. nov., a new member of the family 'Xanthomonadaceae', isolated from soil in a farmland.</title>
        <authorList>
            <person name="Zhao H."/>
        </authorList>
    </citation>
    <scope>NUCLEOTIDE SEQUENCE [LARGE SCALE GENOMIC DNA]</scope>
    <source>
        <strain evidence="2 3">WF-2</strain>
    </source>
</reference>
<dbReference type="EMBL" id="QVPD01000001">
    <property type="protein sequence ID" value="RFP62580.1"/>
    <property type="molecule type" value="Genomic_DNA"/>
</dbReference>
<feature type="chain" id="PRO_5016747312" description="Secreted protein" evidence="1">
    <location>
        <begin position="24"/>
        <end position="284"/>
    </location>
</feature>
<dbReference type="Proteomes" id="UP000262917">
    <property type="component" value="Unassembled WGS sequence"/>
</dbReference>
<dbReference type="AlphaFoldDB" id="A0A372DSQ1"/>
<protein>
    <recommendedName>
        <fullName evidence="4">Secreted protein</fullName>
    </recommendedName>
</protein>
<evidence type="ECO:0000313" key="2">
    <source>
        <dbReference type="EMBL" id="RFP62580.1"/>
    </source>
</evidence>
<dbReference type="OrthoDB" id="5939597at2"/>
<evidence type="ECO:0008006" key="4">
    <source>
        <dbReference type="Google" id="ProtNLM"/>
    </source>
</evidence>
<sequence>MVRLLKLPLALLLLLCMAAGASAQTRRGDSTWLPVWNNASGKLEAYLVLEPTEAPQVGSRWRFGNNSLDATFGLEAGDSLALLCDRKSGVAGALGNLPNNCLLAALGNSFDKDHNGSRRASASAAFSRAGGKLGLAAGSGRDTLPGWLVPGAPRSQVDVNDLTVFAQKNLRNEGFVSIAGTVAKARLVPASQVPDLADRWSSKSLTVGGGFGAFGASIVGHVVDTPGQPKWSGLGLGLTWRTPWSGQLTVGADNVVTRGKNPFSTTGDESGDGTVPYVRYEQDL</sequence>
<keyword evidence="3" id="KW-1185">Reference proteome</keyword>
<proteinExistence type="predicted"/>
<organism evidence="2 3">
    <name type="scientific">Cognatiluteimonas weifangensis</name>
    <dbReference type="NCBI Taxonomy" id="2303539"/>
    <lineage>
        <taxon>Bacteria</taxon>
        <taxon>Pseudomonadati</taxon>
        <taxon>Pseudomonadota</taxon>
        <taxon>Gammaproteobacteria</taxon>
        <taxon>Lysobacterales</taxon>
        <taxon>Lysobacteraceae</taxon>
        <taxon>Cognatiluteimonas</taxon>
    </lineage>
</organism>
<keyword evidence="1" id="KW-0732">Signal</keyword>
<evidence type="ECO:0000313" key="3">
    <source>
        <dbReference type="Proteomes" id="UP000262917"/>
    </source>
</evidence>
<name>A0A372DSQ1_9GAMM</name>
<feature type="signal peptide" evidence="1">
    <location>
        <begin position="1"/>
        <end position="23"/>
    </location>
</feature>